<dbReference type="PROSITE" id="PS00233">
    <property type="entry name" value="CHIT_BIND_RR_1"/>
    <property type="match status" value="1"/>
</dbReference>
<dbReference type="InterPro" id="IPR000618">
    <property type="entry name" value="Insect_cuticle"/>
</dbReference>
<reference evidence="5" key="1">
    <citation type="submission" date="2021-05" db="EMBL/GenBank/DDBJ databases">
        <authorList>
            <person name="Alioto T."/>
            <person name="Alioto T."/>
            <person name="Gomez Garrido J."/>
        </authorList>
    </citation>
    <scope>NUCLEOTIDE SEQUENCE</scope>
</reference>
<feature type="compositionally biased region" description="Low complexity" evidence="3">
    <location>
        <begin position="129"/>
        <end position="150"/>
    </location>
</feature>
<dbReference type="EMBL" id="HBUE01158773">
    <property type="protein sequence ID" value="CAG6509051.1"/>
    <property type="molecule type" value="Transcribed_RNA"/>
</dbReference>
<dbReference type="InterPro" id="IPR050468">
    <property type="entry name" value="Cuticle_Struct_Prot"/>
</dbReference>
<sequence>MFKGLIMLSVVLVVSGQTRTTPKFKEIPIVSHENILEVDGKFRYSYEGGDGTRAIQDGQQIFVNNQAGTASQGQYTYQGDDGKTYSVSYTADENGYRPSADHLPTPPPVPAPIARALAYLATLPPQKENNNNNHNNNFNGNANKNNNRKF</sequence>
<evidence type="ECO:0000256" key="3">
    <source>
        <dbReference type="SAM" id="MobiDB-lite"/>
    </source>
</evidence>
<dbReference type="PRINTS" id="PR00947">
    <property type="entry name" value="CUTICLE"/>
</dbReference>
<proteinExistence type="predicted"/>
<accession>A0A8D8ND42</accession>
<organism evidence="5">
    <name type="scientific">Culex pipiens</name>
    <name type="common">House mosquito</name>
    <dbReference type="NCBI Taxonomy" id="7175"/>
    <lineage>
        <taxon>Eukaryota</taxon>
        <taxon>Metazoa</taxon>
        <taxon>Ecdysozoa</taxon>
        <taxon>Arthropoda</taxon>
        <taxon>Hexapoda</taxon>
        <taxon>Insecta</taxon>
        <taxon>Pterygota</taxon>
        <taxon>Neoptera</taxon>
        <taxon>Endopterygota</taxon>
        <taxon>Diptera</taxon>
        <taxon>Nematocera</taxon>
        <taxon>Culicoidea</taxon>
        <taxon>Culicidae</taxon>
        <taxon>Culicinae</taxon>
        <taxon>Culicini</taxon>
        <taxon>Culex</taxon>
        <taxon>Culex</taxon>
    </lineage>
</organism>
<dbReference type="PANTHER" id="PTHR10380">
    <property type="entry name" value="CUTICLE PROTEIN"/>
    <property type="match status" value="1"/>
</dbReference>
<dbReference type="GO" id="GO:0008010">
    <property type="term" value="F:structural constituent of chitin-based larval cuticle"/>
    <property type="evidence" value="ECO:0007669"/>
    <property type="project" value="TreeGrafter"/>
</dbReference>
<protein>
    <submittedName>
        <fullName evidence="5">Endocuticle structural glycoprotein SgAbd-3</fullName>
    </submittedName>
</protein>
<dbReference type="GO" id="GO:0062129">
    <property type="term" value="C:chitin-based extracellular matrix"/>
    <property type="evidence" value="ECO:0007669"/>
    <property type="project" value="TreeGrafter"/>
</dbReference>
<feature type="region of interest" description="Disordered" evidence="3">
    <location>
        <begin position="125"/>
        <end position="150"/>
    </location>
</feature>
<evidence type="ECO:0000256" key="1">
    <source>
        <dbReference type="ARBA" id="ARBA00022460"/>
    </source>
</evidence>
<evidence type="ECO:0000313" key="5">
    <source>
        <dbReference type="EMBL" id="CAG6560425.1"/>
    </source>
</evidence>
<feature type="signal peptide" evidence="4">
    <location>
        <begin position="1"/>
        <end position="16"/>
    </location>
</feature>
<dbReference type="PROSITE" id="PS51155">
    <property type="entry name" value="CHIT_BIND_RR_2"/>
    <property type="match status" value="1"/>
</dbReference>
<evidence type="ECO:0000256" key="2">
    <source>
        <dbReference type="PROSITE-ProRule" id="PRU00497"/>
    </source>
</evidence>
<dbReference type="EMBL" id="HBUE01263901">
    <property type="protein sequence ID" value="CAG6560425.1"/>
    <property type="molecule type" value="Transcribed_RNA"/>
</dbReference>
<dbReference type="Pfam" id="PF00379">
    <property type="entry name" value="Chitin_bind_4"/>
    <property type="match status" value="1"/>
</dbReference>
<dbReference type="AlphaFoldDB" id="A0A8D8ND42"/>
<name>A0A8D8ND42_CULPI</name>
<dbReference type="InterPro" id="IPR031311">
    <property type="entry name" value="CHIT_BIND_RR_consensus"/>
</dbReference>
<dbReference type="PANTHER" id="PTHR10380:SF229">
    <property type="entry name" value="CUTICULAR PROTEIN 49AF, ISOFORM A"/>
    <property type="match status" value="1"/>
</dbReference>
<keyword evidence="1 2" id="KW-0193">Cuticle</keyword>
<feature type="chain" id="PRO_5036428459" evidence="4">
    <location>
        <begin position="17"/>
        <end position="150"/>
    </location>
</feature>
<keyword evidence="4" id="KW-0732">Signal</keyword>
<evidence type="ECO:0000256" key="4">
    <source>
        <dbReference type="SAM" id="SignalP"/>
    </source>
</evidence>